<dbReference type="GO" id="GO:0009254">
    <property type="term" value="P:peptidoglycan turnover"/>
    <property type="evidence" value="ECO:0007669"/>
    <property type="project" value="TreeGrafter"/>
</dbReference>
<accession>A0A1H9IBY4</accession>
<dbReference type="PANTHER" id="PTHR30480">
    <property type="entry name" value="BETA-HEXOSAMINIDASE-RELATED"/>
    <property type="match status" value="1"/>
</dbReference>
<dbReference type="InterPro" id="IPR001764">
    <property type="entry name" value="Glyco_hydro_3_N"/>
</dbReference>
<evidence type="ECO:0000256" key="5">
    <source>
        <dbReference type="ARBA" id="ARBA00023295"/>
    </source>
</evidence>
<dbReference type="GO" id="GO:0004563">
    <property type="term" value="F:beta-N-acetylhexosaminidase activity"/>
    <property type="evidence" value="ECO:0007669"/>
    <property type="project" value="UniProtKB-EC"/>
</dbReference>
<keyword evidence="10" id="KW-1185">Reference proteome</keyword>
<dbReference type="SUPFAM" id="SSF51445">
    <property type="entry name" value="(Trans)glycosidases"/>
    <property type="match status" value="1"/>
</dbReference>
<dbReference type="EC" id="3.2.1.52" evidence="3"/>
<evidence type="ECO:0000313" key="9">
    <source>
        <dbReference type="EMBL" id="SEQ71905.1"/>
    </source>
</evidence>
<feature type="compositionally biased region" description="Pro residues" evidence="6">
    <location>
        <begin position="55"/>
        <end position="65"/>
    </location>
</feature>
<evidence type="ECO:0000259" key="8">
    <source>
        <dbReference type="Pfam" id="PF00933"/>
    </source>
</evidence>
<dbReference type="PANTHER" id="PTHR30480:SF13">
    <property type="entry name" value="BETA-HEXOSAMINIDASE"/>
    <property type="match status" value="1"/>
</dbReference>
<evidence type="ECO:0000313" key="10">
    <source>
        <dbReference type="Proteomes" id="UP000198504"/>
    </source>
</evidence>
<evidence type="ECO:0000256" key="2">
    <source>
        <dbReference type="ARBA" id="ARBA00005336"/>
    </source>
</evidence>
<reference evidence="10" key="1">
    <citation type="submission" date="2016-10" db="EMBL/GenBank/DDBJ databases">
        <authorList>
            <person name="Varghese N."/>
            <person name="Submissions S."/>
        </authorList>
    </citation>
    <scope>NUCLEOTIDE SEQUENCE [LARGE SCALE GENOMIC DNA]</scope>
    <source>
        <strain evidence="10">CGMCC 4.6856</strain>
    </source>
</reference>
<dbReference type="GO" id="GO:0005975">
    <property type="term" value="P:carbohydrate metabolic process"/>
    <property type="evidence" value="ECO:0007669"/>
    <property type="project" value="InterPro"/>
</dbReference>
<gene>
    <name evidence="9" type="ORF">SAMN05421756_105170</name>
</gene>
<dbReference type="InterPro" id="IPR050226">
    <property type="entry name" value="NagZ_Beta-hexosaminidase"/>
</dbReference>
<evidence type="ECO:0000256" key="6">
    <source>
        <dbReference type="SAM" id="MobiDB-lite"/>
    </source>
</evidence>
<dbReference type="Proteomes" id="UP000198504">
    <property type="component" value="Unassembled WGS sequence"/>
</dbReference>
<dbReference type="InterPro" id="IPR036962">
    <property type="entry name" value="Glyco_hydro_3_N_sf"/>
</dbReference>
<dbReference type="InterPro" id="IPR017853">
    <property type="entry name" value="GH"/>
</dbReference>
<keyword evidence="4" id="KW-0378">Hydrolase</keyword>
<dbReference type="AlphaFoldDB" id="A0A1H9IBY4"/>
<sequence length="421" mass="42928">MRRPALVAAALVPLLATVAAGCSAGPVPSGGAGSAPPVTSAPAAPSTSAAQTPSPTTPSPSPTPRTTPSAPARPTCASVVSRMSLAEQVGQVVMVAQSSTQASAAGRRTVERLHLGSVVLLGNSTAGRTATARLTTTLSRAVGRVDGVGLLVAADQEGGLVQRLQGPGFTRIPSAVEQARWSDQTLRRRATTWSDELDRAGVDLDLAPVADVVPSSVGTGNAPIGALRRGYGPRPAVVADKTVAVVEGLHAGGTASAVKHFPGLGRVRGNTDVAAVVVDTATTRHDALLAGFRATVTHGTDAVMLSSATYRKIDPDHPATYSRTVATSMLRGDLSFRGVVVSDDLLGRALGGTPVGSRGVRFLEAGGDLALVGGLGPAEQVHRGLLDRAREDRAFRTRVAQSATRVVELKSRQGLASCTRA</sequence>
<organism evidence="9 10">
    <name type="scientific">Microlunatus flavus</name>
    <dbReference type="NCBI Taxonomy" id="1036181"/>
    <lineage>
        <taxon>Bacteria</taxon>
        <taxon>Bacillati</taxon>
        <taxon>Actinomycetota</taxon>
        <taxon>Actinomycetes</taxon>
        <taxon>Propionibacteriales</taxon>
        <taxon>Propionibacteriaceae</taxon>
        <taxon>Microlunatus</taxon>
    </lineage>
</organism>
<name>A0A1H9IBY4_9ACTN</name>
<evidence type="ECO:0000256" key="4">
    <source>
        <dbReference type="ARBA" id="ARBA00022801"/>
    </source>
</evidence>
<feature type="compositionally biased region" description="Low complexity" evidence="6">
    <location>
        <begin position="34"/>
        <end position="54"/>
    </location>
</feature>
<keyword evidence="5" id="KW-0326">Glycosidase</keyword>
<protein>
    <recommendedName>
        <fullName evidence="3">beta-N-acetylhexosaminidase</fullName>
        <ecNumber evidence="3">3.2.1.52</ecNumber>
    </recommendedName>
</protein>
<proteinExistence type="inferred from homology"/>
<comment type="catalytic activity">
    <reaction evidence="1">
        <text>Hydrolysis of terminal non-reducing N-acetyl-D-hexosamine residues in N-acetyl-beta-D-hexosaminides.</text>
        <dbReference type="EC" id="3.2.1.52"/>
    </reaction>
</comment>
<dbReference type="EMBL" id="FOFA01000005">
    <property type="protein sequence ID" value="SEQ71905.1"/>
    <property type="molecule type" value="Genomic_DNA"/>
</dbReference>
<dbReference type="PROSITE" id="PS51257">
    <property type="entry name" value="PROKAR_LIPOPROTEIN"/>
    <property type="match status" value="1"/>
</dbReference>
<feature type="signal peptide" evidence="7">
    <location>
        <begin position="1"/>
        <end position="24"/>
    </location>
</feature>
<keyword evidence="7" id="KW-0732">Signal</keyword>
<dbReference type="RefSeq" id="WP_170854126.1">
    <property type="nucleotide sequence ID" value="NZ_FOFA01000005.1"/>
</dbReference>
<feature type="compositionally biased region" description="Low complexity" evidence="6">
    <location>
        <begin position="66"/>
        <end position="75"/>
    </location>
</feature>
<dbReference type="STRING" id="1036181.SAMN05421756_105170"/>
<comment type="similarity">
    <text evidence="2">Belongs to the glycosyl hydrolase 3 family.</text>
</comment>
<evidence type="ECO:0000256" key="1">
    <source>
        <dbReference type="ARBA" id="ARBA00001231"/>
    </source>
</evidence>
<dbReference type="Gene3D" id="3.20.20.300">
    <property type="entry name" value="Glycoside hydrolase, family 3, N-terminal domain"/>
    <property type="match status" value="1"/>
</dbReference>
<feature type="domain" description="Glycoside hydrolase family 3 N-terminal" evidence="8">
    <location>
        <begin position="85"/>
        <end position="408"/>
    </location>
</feature>
<dbReference type="Pfam" id="PF00933">
    <property type="entry name" value="Glyco_hydro_3"/>
    <property type="match status" value="1"/>
</dbReference>
<feature type="region of interest" description="Disordered" evidence="6">
    <location>
        <begin position="26"/>
        <end position="75"/>
    </location>
</feature>
<evidence type="ECO:0000256" key="3">
    <source>
        <dbReference type="ARBA" id="ARBA00012663"/>
    </source>
</evidence>
<feature type="chain" id="PRO_5038610610" description="beta-N-acetylhexosaminidase" evidence="7">
    <location>
        <begin position="25"/>
        <end position="421"/>
    </location>
</feature>
<evidence type="ECO:0000256" key="7">
    <source>
        <dbReference type="SAM" id="SignalP"/>
    </source>
</evidence>